<feature type="binding site" evidence="18">
    <location>
        <position position="164"/>
    </location>
    <ligand>
        <name>(6S)-NADPHX</name>
        <dbReference type="ChEBI" id="CHEBI:64076"/>
    </ligand>
</feature>
<dbReference type="InterPro" id="IPR004443">
    <property type="entry name" value="YjeF_N_dom"/>
</dbReference>
<dbReference type="EMBL" id="CP044222">
    <property type="protein sequence ID" value="QEW08633.1"/>
    <property type="molecule type" value="Genomic_DNA"/>
</dbReference>
<dbReference type="AlphaFoldDB" id="A0A5J6LJN4"/>
<evidence type="ECO:0000259" key="21">
    <source>
        <dbReference type="PROSITE" id="PS51385"/>
    </source>
</evidence>
<evidence type="ECO:0000256" key="5">
    <source>
        <dbReference type="ARBA" id="ARBA00022723"/>
    </source>
</evidence>
<name>A0A5J6LJN4_9GAMM</name>
<feature type="binding site" evidence="18">
    <location>
        <begin position="64"/>
        <end position="68"/>
    </location>
    <ligand>
        <name>(6S)-NADPHX</name>
        <dbReference type="ChEBI" id="CHEBI:64076"/>
    </ligand>
</feature>
<comment type="function">
    <text evidence="14 19">Bifunctional enzyme that catalyzes the epimerization of the S- and R-forms of NAD(P)HX and the dehydration of the S-form of NAD(P)HX at the expense of ADP, which is converted to AMP. This allows the repair of both epimers of NAD(P)HX, a damaged form of NAD(P)H that is a result of enzymatic or heat-dependent hydration.</text>
</comment>
<dbReference type="EC" id="4.2.1.136" evidence="19"/>
<dbReference type="GO" id="GO:0052856">
    <property type="term" value="F:NAD(P)HX epimerase activity"/>
    <property type="evidence" value="ECO:0007669"/>
    <property type="project" value="UniProtKB-UniRule"/>
</dbReference>
<comment type="similarity">
    <text evidence="4 19">In the C-terminal section; belongs to the NnrD/CARKD family.</text>
</comment>
<evidence type="ECO:0000256" key="1">
    <source>
        <dbReference type="ARBA" id="ARBA00000013"/>
    </source>
</evidence>
<evidence type="ECO:0000256" key="11">
    <source>
        <dbReference type="ARBA" id="ARBA00023235"/>
    </source>
</evidence>
<feature type="binding site" evidence="17">
    <location>
        <position position="327"/>
    </location>
    <ligand>
        <name>(6S)-NADPHX</name>
        <dbReference type="ChEBI" id="CHEBI:64076"/>
    </ligand>
</feature>
<evidence type="ECO:0000313" key="22">
    <source>
        <dbReference type="EMBL" id="QEW08633.1"/>
    </source>
</evidence>
<proteinExistence type="inferred from homology"/>
<evidence type="ECO:0000313" key="23">
    <source>
        <dbReference type="Proteomes" id="UP000325606"/>
    </source>
</evidence>
<evidence type="ECO:0000259" key="20">
    <source>
        <dbReference type="PROSITE" id="PS51383"/>
    </source>
</evidence>
<keyword evidence="12 17" id="KW-0456">Lyase</keyword>
<evidence type="ECO:0000256" key="6">
    <source>
        <dbReference type="ARBA" id="ARBA00022741"/>
    </source>
</evidence>
<keyword evidence="8 17" id="KW-0521">NADP</keyword>
<dbReference type="Pfam" id="PF03853">
    <property type="entry name" value="YjeF_N"/>
    <property type="match status" value="1"/>
</dbReference>
<keyword evidence="10 17" id="KW-0520">NAD</keyword>
<comment type="subunit">
    <text evidence="17">Homotetramer.</text>
</comment>
<comment type="caution">
    <text evidence="18">Lacks conserved residue(s) required for the propagation of feature annotation.</text>
</comment>
<dbReference type="InterPro" id="IPR036652">
    <property type="entry name" value="YjeF_N_dom_sf"/>
</dbReference>
<dbReference type="Proteomes" id="UP000325606">
    <property type="component" value="Chromosome"/>
</dbReference>
<dbReference type="CDD" id="cd01171">
    <property type="entry name" value="YXKO-related"/>
    <property type="match status" value="1"/>
</dbReference>
<feature type="binding site" evidence="17">
    <location>
        <position position="439"/>
    </location>
    <ligand>
        <name>AMP</name>
        <dbReference type="ChEBI" id="CHEBI:456215"/>
    </ligand>
</feature>
<dbReference type="PROSITE" id="PS01050">
    <property type="entry name" value="YJEF_C_2"/>
    <property type="match status" value="1"/>
</dbReference>
<dbReference type="PROSITE" id="PS51383">
    <property type="entry name" value="YJEF_C_3"/>
    <property type="match status" value="1"/>
</dbReference>
<organism evidence="22 23">
    <name type="scientific">Nitrincola iocasae</name>
    <dbReference type="NCBI Taxonomy" id="2614693"/>
    <lineage>
        <taxon>Bacteria</taxon>
        <taxon>Pseudomonadati</taxon>
        <taxon>Pseudomonadota</taxon>
        <taxon>Gammaproteobacteria</taxon>
        <taxon>Oceanospirillales</taxon>
        <taxon>Oceanospirillaceae</taxon>
        <taxon>Nitrincola</taxon>
    </lineage>
</organism>
<dbReference type="PANTHER" id="PTHR12592">
    <property type="entry name" value="ATP-DEPENDENT (S)-NAD(P)H-HYDRATE DEHYDRATASE FAMILY MEMBER"/>
    <property type="match status" value="1"/>
</dbReference>
<sequence>MTRTTLPSTLYTAEQSRALDQQATEAFGIPGFRLMQRAGHALFAVILQQWPQVKRLTLLCATGNNGGDGLIVAGLAQQQGLDVQVLTLGEEPYADQLQGEALEAWRWAEAVGVTTQPWSAQLELSGEVIVDAMLGTGIKGDVRGQVRDAIIKLNHQSRPVVAVDIPSGLCSDTGQVLGVAVKAVITLTFIGVKQGLLTHEGVNYCGSLRFDSLRVPDELYERVPVSAFRTDQDDLQELLPARQRSAHKGCFGHLLVVGGGLGLGGAALMAAQSAARSGSGLVSLATRHEHVAAALTRLPEVMALGVGSGQEVVPLLEKASVVVAGPGLGNSAWADQLMQQVLSSDKFQVLDADALNYLTSATDRYSYRRVITPHPGEAARLLGCSVSEVQQDRFAAIKALQLRFGGTVVLKGAGSLTFDGDVIHLCSAGNPGMASGGMGDVLSGIIGALMAQGLKPVDAARLGVYAHAVAADRCVAKSGERGLLATDLIPEVRRVLNGLGEQVIDQ</sequence>
<comment type="function">
    <text evidence="17">Catalyzes the dehydration of the S-form of NAD(P)HX at the expense of ADP, which is converted to AMP. Together with NAD(P)HX epimerase, which catalyzes the epimerization of the S- and R-forms, the enzyme allows the repair of both epimers of NAD(P)HX, a damaged form of NAD(P)H that is a result of enzymatic or heat-dependent hydration.</text>
</comment>
<comment type="cofactor">
    <cofactor evidence="17">
        <name>Mg(2+)</name>
        <dbReference type="ChEBI" id="CHEBI:18420"/>
    </cofactor>
</comment>
<comment type="catalytic activity">
    <reaction evidence="15 17 19">
        <text>(6S)-NADHX + ADP = AMP + phosphate + NADH + H(+)</text>
        <dbReference type="Rhea" id="RHEA:32223"/>
        <dbReference type="ChEBI" id="CHEBI:15378"/>
        <dbReference type="ChEBI" id="CHEBI:43474"/>
        <dbReference type="ChEBI" id="CHEBI:57945"/>
        <dbReference type="ChEBI" id="CHEBI:64074"/>
        <dbReference type="ChEBI" id="CHEBI:456215"/>
        <dbReference type="ChEBI" id="CHEBI:456216"/>
        <dbReference type="EC" id="4.2.1.136"/>
    </reaction>
</comment>
<dbReference type="InterPro" id="IPR000631">
    <property type="entry name" value="CARKD"/>
</dbReference>
<dbReference type="PIRSF" id="PIRSF017184">
    <property type="entry name" value="Nnr"/>
    <property type="match status" value="1"/>
</dbReference>
<dbReference type="Gene3D" id="3.40.50.10260">
    <property type="entry name" value="YjeF N-terminal domain"/>
    <property type="match status" value="1"/>
</dbReference>
<dbReference type="GO" id="GO:0110051">
    <property type="term" value="P:metabolite repair"/>
    <property type="evidence" value="ECO:0007669"/>
    <property type="project" value="TreeGrafter"/>
</dbReference>
<feature type="binding site" evidence="18">
    <location>
        <position position="65"/>
    </location>
    <ligand>
        <name>K(+)</name>
        <dbReference type="ChEBI" id="CHEBI:29103"/>
    </ligand>
</feature>
<feature type="binding site" evidence="17">
    <location>
        <position position="266"/>
    </location>
    <ligand>
        <name>(6S)-NADPHX</name>
        <dbReference type="ChEBI" id="CHEBI:64076"/>
    </ligand>
</feature>
<evidence type="ECO:0000256" key="9">
    <source>
        <dbReference type="ARBA" id="ARBA00022958"/>
    </source>
</evidence>
<feature type="binding site" evidence="18">
    <location>
        <position position="167"/>
    </location>
    <ligand>
        <name>K(+)</name>
        <dbReference type="ChEBI" id="CHEBI:29103"/>
    </ligand>
</feature>
<dbReference type="PROSITE" id="PS51385">
    <property type="entry name" value="YJEF_N"/>
    <property type="match status" value="1"/>
</dbReference>
<dbReference type="GO" id="GO:0046496">
    <property type="term" value="P:nicotinamide nucleotide metabolic process"/>
    <property type="evidence" value="ECO:0007669"/>
    <property type="project" value="UniProtKB-UniRule"/>
</dbReference>
<comment type="catalytic activity">
    <reaction evidence="1 18 19">
        <text>(6R)-NADHX = (6S)-NADHX</text>
        <dbReference type="Rhea" id="RHEA:32215"/>
        <dbReference type="ChEBI" id="CHEBI:64074"/>
        <dbReference type="ChEBI" id="CHEBI:64075"/>
        <dbReference type="EC" id="5.1.99.6"/>
    </reaction>
</comment>
<evidence type="ECO:0000256" key="4">
    <source>
        <dbReference type="ARBA" id="ARBA00009524"/>
    </source>
</evidence>
<keyword evidence="6 17" id="KW-0547">Nucleotide-binding</keyword>
<evidence type="ECO:0000256" key="2">
    <source>
        <dbReference type="ARBA" id="ARBA00000909"/>
    </source>
</evidence>
<feature type="binding site" evidence="17">
    <location>
        <position position="374"/>
    </location>
    <ligand>
        <name>(6S)-NADPHX</name>
        <dbReference type="ChEBI" id="CHEBI:64076"/>
    </ligand>
</feature>
<comment type="similarity">
    <text evidence="3 19">In the N-terminal section; belongs to the NnrE/AIBP family.</text>
</comment>
<evidence type="ECO:0000256" key="14">
    <source>
        <dbReference type="ARBA" id="ARBA00025153"/>
    </source>
</evidence>
<evidence type="ECO:0000256" key="13">
    <source>
        <dbReference type="ARBA" id="ARBA00023268"/>
    </source>
</evidence>
<keyword evidence="7 17" id="KW-0067">ATP-binding</keyword>
<evidence type="ECO:0000256" key="19">
    <source>
        <dbReference type="PIRNR" id="PIRNR017184"/>
    </source>
</evidence>
<comment type="cofactor">
    <cofactor evidence="18 19">
        <name>K(+)</name>
        <dbReference type="ChEBI" id="CHEBI:29103"/>
    </cofactor>
    <text evidence="18 19">Binds 1 potassium ion per subunit.</text>
</comment>
<feature type="binding site" evidence="17">
    <location>
        <position position="440"/>
    </location>
    <ligand>
        <name>(6S)-NADPHX</name>
        <dbReference type="ChEBI" id="CHEBI:64076"/>
    </ligand>
</feature>
<dbReference type="HAMAP" id="MF_01966">
    <property type="entry name" value="NADHX_epimerase"/>
    <property type="match status" value="1"/>
</dbReference>
<comment type="similarity">
    <text evidence="17">Belongs to the NnrD/CARKD family.</text>
</comment>
<keyword evidence="9 18" id="KW-0630">Potassium</keyword>
<dbReference type="NCBIfam" id="TIGR00197">
    <property type="entry name" value="yjeF_nterm"/>
    <property type="match status" value="1"/>
</dbReference>
<evidence type="ECO:0000256" key="18">
    <source>
        <dbReference type="HAMAP-Rule" id="MF_01966"/>
    </source>
</evidence>
<evidence type="ECO:0000256" key="7">
    <source>
        <dbReference type="ARBA" id="ARBA00022840"/>
    </source>
</evidence>
<evidence type="ECO:0000256" key="16">
    <source>
        <dbReference type="ARBA" id="ARBA00049209"/>
    </source>
</evidence>
<accession>A0A5J6LJN4</accession>
<dbReference type="Pfam" id="PF01256">
    <property type="entry name" value="Carb_kinase"/>
    <property type="match status" value="1"/>
</dbReference>
<feature type="binding site" evidence="17">
    <location>
        <begin position="411"/>
        <end position="415"/>
    </location>
    <ligand>
        <name>AMP</name>
        <dbReference type="ChEBI" id="CHEBI:456215"/>
    </ligand>
</feature>
<keyword evidence="23" id="KW-1185">Reference proteome</keyword>
<feature type="domain" description="YjeF N-terminal" evidence="21">
    <location>
        <begin position="16"/>
        <end position="221"/>
    </location>
</feature>
<feature type="binding site" evidence="18">
    <location>
        <position position="131"/>
    </location>
    <ligand>
        <name>K(+)</name>
        <dbReference type="ChEBI" id="CHEBI:29103"/>
    </ligand>
</feature>
<evidence type="ECO:0000256" key="10">
    <source>
        <dbReference type="ARBA" id="ARBA00023027"/>
    </source>
</evidence>
<evidence type="ECO:0000256" key="8">
    <source>
        <dbReference type="ARBA" id="ARBA00022857"/>
    </source>
</evidence>
<gene>
    <name evidence="17" type="primary">nnrD</name>
    <name evidence="18" type="synonym">nnrE</name>
    <name evidence="22" type="ORF">F5I99_14630</name>
</gene>
<dbReference type="HAMAP" id="MF_01965">
    <property type="entry name" value="NADHX_dehydratase"/>
    <property type="match status" value="1"/>
</dbReference>
<reference evidence="22 23" key="1">
    <citation type="submission" date="2019-09" db="EMBL/GenBank/DDBJ databases">
        <title>Nitrincola iocasae sp. nov., a bacterium isolated from the sediment collected at a cold seep field in South China Sea.</title>
        <authorList>
            <person name="Zhang H."/>
            <person name="Wang H."/>
            <person name="Li C."/>
        </authorList>
    </citation>
    <scope>NUCLEOTIDE SEQUENCE [LARGE SCALE GENOMIC DNA]</scope>
    <source>
        <strain evidence="22 23">KXZD1103</strain>
    </source>
</reference>
<dbReference type="InterPro" id="IPR029056">
    <property type="entry name" value="Ribokinase-like"/>
</dbReference>
<dbReference type="SUPFAM" id="SSF64153">
    <property type="entry name" value="YjeF N-terminal domain-like"/>
    <property type="match status" value="1"/>
</dbReference>
<protein>
    <recommendedName>
        <fullName evidence="19">Bifunctional NAD(P)H-hydrate repair enzyme</fullName>
    </recommendedName>
    <alternativeName>
        <fullName evidence="19">Nicotinamide nucleotide repair protein</fullName>
    </alternativeName>
    <domain>
        <recommendedName>
            <fullName evidence="19">ADP-dependent (S)-NAD(P)H-hydrate dehydratase</fullName>
            <ecNumber evidence="19">4.2.1.136</ecNumber>
        </recommendedName>
        <alternativeName>
            <fullName evidence="19">ADP-dependent NAD(P)HX dehydratase</fullName>
        </alternativeName>
    </domain>
    <domain>
        <recommendedName>
            <fullName evidence="19">NAD(P)H-hydrate epimerase</fullName>
            <ecNumber evidence="19">5.1.99.6</ecNumber>
        </recommendedName>
    </domain>
</protein>
<evidence type="ECO:0000256" key="3">
    <source>
        <dbReference type="ARBA" id="ARBA00006001"/>
    </source>
</evidence>
<dbReference type="EC" id="5.1.99.6" evidence="19"/>
<dbReference type="InterPro" id="IPR017953">
    <property type="entry name" value="Carbohydrate_kinase_pred_CS"/>
</dbReference>
<dbReference type="SUPFAM" id="SSF53613">
    <property type="entry name" value="Ribokinase-like"/>
    <property type="match status" value="1"/>
</dbReference>
<dbReference type="NCBIfam" id="TIGR00196">
    <property type="entry name" value="yjeF_cterm"/>
    <property type="match status" value="1"/>
</dbReference>
<dbReference type="GO" id="GO:0052855">
    <property type="term" value="F:ADP-dependent NAD(P)H-hydrate dehydratase activity"/>
    <property type="evidence" value="ECO:0007669"/>
    <property type="project" value="UniProtKB-UniRule"/>
</dbReference>
<dbReference type="PANTHER" id="PTHR12592:SF0">
    <property type="entry name" value="ATP-DEPENDENT (S)-NAD(P)H-HYDRATE DEHYDRATASE"/>
    <property type="match status" value="1"/>
</dbReference>
<evidence type="ECO:0000256" key="15">
    <source>
        <dbReference type="ARBA" id="ARBA00048238"/>
    </source>
</evidence>
<evidence type="ECO:0000256" key="17">
    <source>
        <dbReference type="HAMAP-Rule" id="MF_01965"/>
    </source>
</evidence>
<dbReference type="InterPro" id="IPR030677">
    <property type="entry name" value="Nnr"/>
</dbReference>
<keyword evidence="5 18" id="KW-0479">Metal-binding</keyword>
<comment type="catalytic activity">
    <reaction evidence="2 18 19">
        <text>(6R)-NADPHX = (6S)-NADPHX</text>
        <dbReference type="Rhea" id="RHEA:32227"/>
        <dbReference type="ChEBI" id="CHEBI:64076"/>
        <dbReference type="ChEBI" id="CHEBI:64077"/>
        <dbReference type="EC" id="5.1.99.6"/>
    </reaction>
</comment>
<dbReference type="GO" id="GO:0005524">
    <property type="term" value="F:ATP binding"/>
    <property type="evidence" value="ECO:0007669"/>
    <property type="project" value="UniProtKB-UniRule"/>
</dbReference>
<evidence type="ECO:0000256" key="12">
    <source>
        <dbReference type="ARBA" id="ARBA00023239"/>
    </source>
</evidence>
<comment type="function">
    <text evidence="18">Catalyzes the epimerization of the S- and R-forms of NAD(P)HX, a damaged form of NAD(P)H that is a result of enzymatic or heat-dependent hydration. This is a prerequisite for the S-specific NAD(P)H-hydrate dehydratase to allow the repair of both epimers of NAD(P)HX.</text>
</comment>
<dbReference type="Gene3D" id="3.40.1190.20">
    <property type="match status" value="1"/>
</dbReference>
<comment type="catalytic activity">
    <reaction evidence="16 17 19">
        <text>(6S)-NADPHX + ADP = AMP + phosphate + NADPH + H(+)</text>
        <dbReference type="Rhea" id="RHEA:32235"/>
        <dbReference type="ChEBI" id="CHEBI:15378"/>
        <dbReference type="ChEBI" id="CHEBI:43474"/>
        <dbReference type="ChEBI" id="CHEBI:57783"/>
        <dbReference type="ChEBI" id="CHEBI:64076"/>
        <dbReference type="ChEBI" id="CHEBI:456215"/>
        <dbReference type="ChEBI" id="CHEBI:456216"/>
        <dbReference type="EC" id="4.2.1.136"/>
    </reaction>
</comment>
<dbReference type="GO" id="GO:0046872">
    <property type="term" value="F:metal ion binding"/>
    <property type="evidence" value="ECO:0007669"/>
    <property type="project" value="UniProtKB-UniRule"/>
</dbReference>
<dbReference type="KEGG" id="nik:F5I99_14630"/>
<keyword evidence="13" id="KW-0511">Multifunctional enzyme</keyword>
<comment type="similarity">
    <text evidence="18">Belongs to the NnrE/AIBP family.</text>
</comment>
<keyword evidence="11 18" id="KW-0413">Isomerase</keyword>
<feature type="domain" description="YjeF C-terminal" evidence="20">
    <location>
        <begin position="231"/>
        <end position="499"/>
    </location>
</feature>
<feature type="binding site" evidence="18">
    <location>
        <begin position="135"/>
        <end position="141"/>
    </location>
    <ligand>
        <name>(6S)-NADPHX</name>
        <dbReference type="ChEBI" id="CHEBI:64076"/>
    </ligand>
</feature>